<dbReference type="Gene3D" id="2.60.200.20">
    <property type="match status" value="1"/>
</dbReference>
<dbReference type="InterPro" id="IPR050923">
    <property type="entry name" value="Cell_Proc_Reg/RNA_Proc"/>
</dbReference>
<dbReference type="EMBL" id="QFQP01000001">
    <property type="protein sequence ID" value="PZR18827.1"/>
    <property type="molecule type" value="Genomic_DNA"/>
</dbReference>
<sequence>MLQEVGPLALVQRQVASDSPANLHKQLSRTIETEGRPQVARHALSLMLGLDDGLVVPLGREAPEGSLVIGRGEGADVRLFDGSVSSMHAEIRWDGWKRVAWLRDLGSTNGTLVNGNALTGELELAEGNVVTLGDESAFLFLRTETLYALVRTR</sequence>
<dbReference type="AlphaFoldDB" id="A0A2W5TXD6"/>
<dbReference type="PROSITE" id="PS50006">
    <property type="entry name" value="FHA_DOMAIN"/>
    <property type="match status" value="1"/>
</dbReference>
<dbReference type="SMART" id="SM00240">
    <property type="entry name" value="FHA"/>
    <property type="match status" value="1"/>
</dbReference>
<organism evidence="2 3">
    <name type="scientific">Archangium gephyra</name>
    <dbReference type="NCBI Taxonomy" id="48"/>
    <lineage>
        <taxon>Bacteria</taxon>
        <taxon>Pseudomonadati</taxon>
        <taxon>Myxococcota</taxon>
        <taxon>Myxococcia</taxon>
        <taxon>Myxococcales</taxon>
        <taxon>Cystobacterineae</taxon>
        <taxon>Archangiaceae</taxon>
        <taxon>Archangium</taxon>
    </lineage>
</organism>
<evidence type="ECO:0000313" key="2">
    <source>
        <dbReference type="EMBL" id="PZR18827.1"/>
    </source>
</evidence>
<accession>A0A2W5TXD6</accession>
<name>A0A2W5TXD6_9BACT</name>
<dbReference type="PANTHER" id="PTHR23308">
    <property type="entry name" value="NUCLEAR INHIBITOR OF PROTEIN PHOSPHATASE-1"/>
    <property type="match status" value="1"/>
</dbReference>
<feature type="domain" description="FHA" evidence="1">
    <location>
        <begin position="67"/>
        <end position="118"/>
    </location>
</feature>
<protein>
    <recommendedName>
        <fullName evidence="1">FHA domain-containing protein</fullName>
    </recommendedName>
</protein>
<dbReference type="Proteomes" id="UP000249061">
    <property type="component" value="Unassembled WGS sequence"/>
</dbReference>
<evidence type="ECO:0000313" key="3">
    <source>
        <dbReference type="Proteomes" id="UP000249061"/>
    </source>
</evidence>
<dbReference type="Pfam" id="PF00498">
    <property type="entry name" value="FHA"/>
    <property type="match status" value="1"/>
</dbReference>
<dbReference type="CDD" id="cd22668">
    <property type="entry name" value="FHA_FhaA-like"/>
    <property type="match status" value="1"/>
</dbReference>
<evidence type="ECO:0000259" key="1">
    <source>
        <dbReference type="PROSITE" id="PS50006"/>
    </source>
</evidence>
<dbReference type="InterPro" id="IPR008984">
    <property type="entry name" value="SMAD_FHA_dom_sf"/>
</dbReference>
<dbReference type="SUPFAM" id="SSF49879">
    <property type="entry name" value="SMAD/FHA domain"/>
    <property type="match status" value="1"/>
</dbReference>
<comment type="caution">
    <text evidence="2">The sequence shown here is derived from an EMBL/GenBank/DDBJ whole genome shotgun (WGS) entry which is preliminary data.</text>
</comment>
<reference evidence="2 3" key="1">
    <citation type="submission" date="2017-08" db="EMBL/GenBank/DDBJ databases">
        <title>Infants hospitalized years apart are colonized by the same room-sourced microbial strains.</title>
        <authorList>
            <person name="Brooks B."/>
            <person name="Olm M.R."/>
            <person name="Firek B.A."/>
            <person name="Baker R."/>
            <person name="Thomas B.C."/>
            <person name="Morowitz M.J."/>
            <person name="Banfield J.F."/>
        </authorList>
    </citation>
    <scope>NUCLEOTIDE SEQUENCE [LARGE SCALE GENOMIC DNA]</scope>
    <source>
        <strain evidence="2">S2_003_000_R2_14</strain>
    </source>
</reference>
<dbReference type="InterPro" id="IPR000253">
    <property type="entry name" value="FHA_dom"/>
</dbReference>
<gene>
    <name evidence="2" type="ORF">DI536_01795</name>
</gene>
<proteinExistence type="predicted"/>